<evidence type="ECO:0000256" key="1">
    <source>
        <dbReference type="SAM" id="Phobius"/>
    </source>
</evidence>
<sequence>MFAFLSYYTGVMIFALIHFLAWASALIATPTAQFQTPNYGCYTMWGYRKFCGDVPYDLTGDAAFGCARRTSTMHCGAAFGVMASVCGFAALIFGILLNTQIQLPVSIAFVLASLCIPLTMISWACVASVYNLTMCGNRFGSMYPYSAGFALMVGSCLLEMIAVGVLTCTSWTRPPSEEEEEDPTAPKY</sequence>
<dbReference type="PANTHER" id="PTHR33297">
    <property type="entry name" value="AMASTIN-LIKE SURFACE PROTEIN-LIKE PROTEIN-RELATED"/>
    <property type="match status" value="1"/>
</dbReference>
<dbReference type="AlphaFoldDB" id="A0A836I5V2"/>
<evidence type="ECO:0000313" key="2">
    <source>
        <dbReference type="EMBL" id="KAG5503469.1"/>
    </source>
</evidence>
<keyword evidence="1" id="KW-0812">Transmembrane</keyword>
<proteinExistence type="predicted"/>
<protein>
    <recommendedName>
        <fullName evidence="4">Amastin-like surface protein-like protein</fullName>
    </recommendedName>
</protein>
<evidence type="ECO:0000313" key="3">
    <source>
        <dbReference type="Proteomes" id="UP000674318"/>
    </source>
</evidence>
<accession>A0A836I5V2</accession>
<organism evidence="2 3">
    <name type="scientific">Porcisia hertigi</name>
    <dbReference type="NCBI Taxonomy" id="2761500"/>
    <lineage>
        <taxon>Eukaryota</taxon>
        <taxon>Discoba</taxon>
        <taxon>Euglenozoa</taxon>
        <taxon>Kinetoplastea</taxon>
        <taxon>Metakinetoplastina</taxon>
        <taxon>Trypanosomatida</taxon>
        <taxon>Trypanosomatidae</taxon>
        <taxon>Leishmaniinae</taxon>
        <taxon>Porcisia</taxon>
    </lineage>
</organism>
<keyword evidence="3" id="KW-1185">Reference proteome</keyword>
<keyword evidence="1" id="KW-0472">Membrane</keyword>
<feature type="transmembrane region" description="Helical" evidence="1">
    <location>
        <begin position="6"/>
        <end position="28"/>
    </location>
</feature>
<evidence type="ECO:0008006" key="4">
    <source>
        <dbReference type="Google" id="ProtNLM"/>
    </source>
</evidence>
<feature type="transmembrane region" description="Helical" evidence="1">
    <location>
        <begin position="142"/>
        <end position="166"/>
    </location>
</feature>
<dbReference type="Proteomes" id="UP000674318">
    <property type="component" value="Chromosome 24"/>
</dbReference>
<dbReference type="GeneID" id="94291642"/>
<keyword evidence="1" id="KW-1133">Transmembrane helix</keyword>
<feature type="transmembrane region" description="Helical" evidence="1">
    <location>
        <begin position="103"/>
        <end position="130"/>
    </location>
</feature>
<dbReference type="KEGG" id="phet:94291642"/>
<dbReference type="InterPro" id="IPR009944">
    <property type="entry name" value="Amastin"/>
</dbReference>
<dbReference type="EMBL" id="JAFJZO010000024">
    <property type="protein sequence ID" value="KAG5503469.1"/>
    <property type="molecule type" value="Genomic_DNA"/>
</dbReference>
<dbReference type="OrthoDB" id="256081at2759"/>
<dbReference type="RefSeq" id="XP_067756831.1">
    <property type="nucleotide sequence ID" value="XM_067901565.1"/>
</dbReference>
<gene>
    <name evidence="2" type="ORF">JKF63_05608</name>
</gene>
<dbReference type="Pfam" id="PF07344">
    <property type="entry name" value="Amastin"/>
    <property type="match status" value="1"/>
</dbReference>
<dbReference type="PANTHER" id="PTHR33297:SF4">
    <property type="entry name" value="AMASTIN"/>
    <property type="match status" value="1"/>
</dbReference>
<reference evidence="2 3" key="1">
    <citation type="submission" date="2021-02" db="EMBL/GenBank/DDBJ databases">
        <title>Porcisia hertigi Genome sequencing and assembly.</title>
        <authorList>
            <person name="Almutairi H."/>
            <person name="Gatherer D."/>
        </authorList>
    </citation>
    <scope>NUCLEOTIDE SEQUENCE [LARGE SCALE GENOMIC DNA]</scope>
    <source>
        <strain evidence="2 3">C119</strain>
    </source>
</reference>
<feature type="transmembrane region" description="Helical" evidence="1">
    <location>
        <begin position="77"/>
        <end position="97"/>
    </location>
</feature>
<comment type="caution">
    <text evidence="2">The sequence shown here is derived from an EMBL/GenBank/DDBJ whole genome shotgun (WGS) entry which is preliminary data.</text>
</comment>
<name>A0A836I5V2_9TRYP</name>